<dbReference type="InterPro" id="IPR052403">
    <property type="entry name" value="LINC-complex_assoc"/>
</dbReference>
<dbReference type="InterPro" id="IPR018159">
    <property type="entry name" value="Spectrin/alpha-actinin"/>
</dbReference>
<dbReference type="PANTHER" id="PTHR47535">
    <property type="entry name" value="MUSCLE-SPECIFIC PROTEIN 300 KDA, ISOFORM G"/>
    <property type="match status" value="1"/>
</dbReference>
<evidence type="ECO:0000313" key="13">
    <source>
        <dbReference type="Proteomes" id="UP000694395"/>
    </source>
</evidence>
<feature type="compositionally biased region" description="Basic and acidic residues" evidence="9">
    <location>
        <begin position="914"/>
        <end position="926"/>
    </location>
</feature>
<sequence length="1539" mass="169115">MSLLSSTGWCVQMTHQEQQEILFRESLEAAMSWMKAVQERLRLNDNTQGPRAALEARLRETEKIHQSEHEGHLKFDKVLVAAEVLLQNGNQETRNITHARLKELKALWEETCTYIIHCHSRIEWVWLHWSEYLKAYEEFEMWLVSVCRSLEPEVELQLGVKEKLWQVDNQRVLLSDVQNQALLLERLVDEAAALNNRIQDPSVDQEAQERLHLAYNSIRDKADERLSVLQKMAEEHQMYQRDVLKFQAWLVSKTKELNTLTETEDTAENKLRALQTLDDNVASEERTLQHIEVMAEAVRANTSPGGADVVVEEAEELRLDWQRLRQSLCEAGESLKSSLESQSQYQSRCQRLGEDIGQLRGLLHRLTRDLETAREGDRTGDLETAREGDRTGDLETAREGDRTRDLETAREGDRIEEQMVGQWRKYMNIRNTLLAEESQVERLKAQLKELFHFSQDSQHLSDDVLAVVKEQQSVKCRAMKLCVESELGLRQVLQDPLHGFSQWSQVVSQVLESSAEVSEFSHVTMLVQNIQRLLKHSLQLQEQLRLMLLKRDLLCSVFGSDSAESLMTALNDTVRKREVLHNQLLQRKARLQGLISRTKDFGDACKSIRNKLTLLRERLISADSLQPDILAKKSQSDQQRVIKKDLEDCEDHITALETLVSSSSANRTQFERLYGDWRNLYKSIRVKVKESEESIGGHESFHVSLLNVEKWLMIMRQKLESYRSSTGEWSLDNRQQEAERALGEFPEKELQLHQTEVQGQGVLERTSEEGRVHILRDMKHLRESWMALHDLSLNLFRLLNGHSSEDPDLDTQREWVRGQAGERPGPGRELFPGEGGDMIKGSGSSRSREGAPERSPGEGHGVWLSQSSGVGAGRGGRTGSGGRLERGEGGESFGAEEGIWVEGAFEGSMEVMDLSEHRERQGRDRQTLGQQLSPMTITLAGSQRRGQGGGSGDGEREREKERGGGEHSLGVEEGDSSIVWRGGYGQRGEEGTTGMTSGHTGGRSTHGGGGLVVVDSGSRVSRVVVDSGSRVSGVVGDSGFRVSGVVGDSGSRVSGVVGDSGSRVSGVVVDSGSRVSGVVGDSGSRVSGVVGDSGSRVSGVMGDSGSRVSGVVGDSGSRVSGVVGDSGSRVSGVVGDSGSRVSGVVGDSGSRVSGVVGDSGSRVSGVVVDSGSRVSRVVGDSGSRVSGVVVDSGSRVSGVVGDSGSRVSGVVGDSGSRVSGVVGDSGSRVSGVVVVDVSGSSSSGQTEEWVVGQRSRGMAESLAMEVDVGLGSGSGLEHGSRGNYDKGTGGMRDHSEGGHLRHRGFFPPIKTRMEDSVMDGLTLSFQQGTARKPSGRLQGSSHHTTADVGATLSAGDYEDRRREFEAWLQKENDTLSGILSTEGLLSTKELKIRQNTLMTLRSSVDWGQEQFQLLLMAWAVAGARADRGAEDVGMEEIRYRWMLYKSKLKDVGDLKALLNVKQGAGAAGREEHTRTAKEKTPGLLYRVCRVALPLWLLLLALLLFAFFLPWMDEASSCSLSNNFARSFNIMLRYHGPPPT</sequence>
<dbReference type="InterPro" id="IPR057932">
    <property type="entry name" value="Spectrin_SYNE1_3"/>
</dbReference>
<dbReference type="GO" id="GO:0034993">
    <property type="term" value="C:meiotic nuclear membrane microtubule tethering complex"/>
    <property type="evidence" value="ECO:0007669"/>
    <property type="project" value="TreeGrafter"/>
</dbReference>
<feature type="compositionally biased region" description="Gly residues" evidence="9">
    <location>
        <begin position="870"/>
        <end position="882"/>
    </location>
</feature>
<evidence type="ECO:0000256" key="8">
    <source>
        <dbReference type="PROSITE-ProRule" id="PRU00385"/>
    </source>
</evidence>
<feature type="domain" description="KASH" evidence="11">
    <location>
        <begin position="1481"/>
        <end position="1539"/>
    </location>
</feature>
<keyword evidence="2 8" id="KW-0812">Transmembrane</keyword>
<evidence type="ECO:0000313" key="12">
    <source>
        <dbReference type="Ensembl" id="ENSOMYP00000138113.1"/>
    </source>
</evidence>
<feature type="region of interest" description="Disordered" evidence="9">
    <location>
        <begin position="373"/>
        <end position="411"/>
    </location>
</feature>
<comment type="similarity">
    <text evidence="1">Belongs to the nesprin family.</text>
</comment>
<comment type="subcellular location">
    <subcellularLocation>
        <location evidence="7">Nucleus outer membrane</location>
        <topology evidence="7">Single-pass type IV membrane protein</topology>
    </subcellularLocation>
</comment>
<dbReference type="Pfam" id="PF25803">
    <property type="entry name" value="Spectrin_SYNE1_2"/>
    <property type="match status" value="1"/>
</dbReference>
<dbReference type="SMART" id="SM00150">
    <property type="entry name" value="SPEC"/>
    <property type="match status" value="1"/>
</dbReference>
<dbReference type="PROSITE" id="PS51049">
    <property type="entry name" value="KASH"/>
    <property type="match status" value="1"/>
</dbReference>
<dbReference type="GeneTree" id="ENSGT00440000039367"/>
<feature type="region of interest" description="Disordered" evidence="9">
    <location>
        <begin position="1073"/>
        <end position="1157"/>
    </location>
</feature>
<keyword evidence="3" id="KW-0677">Repeat</keyword>
<dbReference type="CDD" id="cd00176">
    <property type="entry name" value="SPEC"/>
    <property type="match status" value="1"/>
</dbReference>
<dbReference type="Pfam" id="PF25804">
    <property type="entry name" value="SYNE3"/>
    <property type="match status" value="1"/>
</dbReference>
<name>A0A8K9XW06_ONCMY</name>
<dbReference type="GO" id="GO:0005737">
    <property type="term" value="C:cytoplasm"/>
    <property type="evidence" value="ECO:0007669"/>
    <property type="project" value="TreeGrafter"/>
</dbReference>
<dbReference type="InterPro" id="IPR012315">
    <property type="entry name" value="KASH"/>
</dbReference>
<keyword evidence="6" id="KW-0539">Nucleus</keyword>
<evidence type="ECO:0000259" key="11">
    <source>
        <dbReference type="PROSITE" id="PS51049"/>
    </source>
</evidence>
<feature type="topological domain" description="Perinuclear space" evidence="8">
    <location>
        <begin position="1511"/>
        <end position="1539"/>
    </location>
</feature>
<feature type="compositionally biased region" description="Polar residues" evidence="9">
    <location>
        <begin position="927"/>
        <end position="940"/>
    </location>
</feature>
<evidence type="ECO:0000256" key="1">
    <source>
        <dbReference type="ARBA" id="ARBA00008619"/>
    </source>
</evidence>
<evidence type="ECO:0000256" key="10">
    <source>
        <dbReference type="SAM" id="Phobius"/>
    </source>
</evidence>
<accession>A0A8K9XW06</accession>
<feature type="compositionally biased region" description="Gly residues" evidence="9">
    <location>
        <begin position="999"/>
        <end position="1009"/>
    </location>
</feature>
<dbReference type="SUPFAM" id="SSF46966">
    <property type="entry name" value="Spectrin repeat"/>
    <property type="match status" value="3"/>
</dbReference>
<reference evidence="12" key="2">
    <citation type="submission" date="2025-08" db="UniProtKB">
        <authorList>
            <consortium name="Ensembl"/>
        </authorList>
    </citation>
    <scope>IDENTIFICATION</scope>
</reference>
<dbReference type="Proteomes" id="UP000694395">
    <property type="component" value="Chromosome 25"/>
</dbReference>
<feature type="region of interest" description="Disordered" evidence="9">
    <location>
        <begin position="1195"/>
        <end position="1223"/>
    </location>
</feature>
<reference evidence="12" key="1">
    <citation type="submission" date="2020-07" db="EMBL/GenBank/DDBJ databases">
        <title>A long reads based de novo assembly of the rainbow trout Arlee double haploid line genome.</title>
        <authorList>
            <person name="Gao G."/>
            <person name="Palti Y."/>
        </authorList>
    </citation>
    <scope>NUCLEOTIDE SEQUENCE [LARGE SCALE GENOMIC DNA]</scope>
</reference>
<feature type="topological domain" description="Cytoplasmic" evidence="8">
    <location>
        <begin position="1"/>
        <end position="1489"/>
    </location>
</feature>
<evidence type="ECO:0000256" key="3">
    <source>
        <dbReference type="ARBA" id="ARBA00022737"/>
    </source>
</evidence>
<dbReference type="Ensembl" id="ENSOMYT00000141002.1">
    <property type="protein sequence ID" value="ENSOMYP00000138113.1"/>
    <property type="gene ID" value="ENSOMYG00000024035.2"/>
</dbReference>
<keyword evidence="13" id="KW-1185">Reference proteome</keyword>
<evidence type="ECO:0000256" key="9">
    <source>
        <dbReference type="SAM" id="MobiDB-lite"/>
    </source>
</evidence>
<keyword evidence="5 8" id="KW-0472">Membrane</keyword>
<feature type="transmembrane region" description="Helical" evidence="10">
    <location>
        <begin position="1490"/>
        <end position="1510"/>
    </location>
</feature>
<feature type="compositionally biased region" description="Basic and acidic residues" evidence="9">
    <location>
        <begin position="953"/>
        <end position="965"/>
    </location>
</feature>
<dbReference type="InterPro" id="IPR057933">
    <property type="entry name" value="SYNE3_dom"/>
</dbReference>
<evidence type="ECO:0000256" key="6">
    <source>
        <dbReference type="ARBA" id="ARBA00023242"/>
    </source>
</evidence>
<dbReference type="Gene3D" id="1.20.58.60">
    <property type="match status" value="2"/>
</dbReference>
<dbReference type="GO" id="GO:0005640">
    <property type="term" value="C:nuclear outer membrane"/>
    <property type="evidence" value="ECO:0007669"/>
    <property type="project" value="UniProtKB-SubCell"/>
</dbReference>
<evidence type="ECO:0000256" key="7">
    <source>
        <dbReference type="ARBA" id="ARBA00046312"/>
    </source>
</evidence>
<dbReference type="PANTHER" id="PTHR47535:SF2">
    <property type="entry name" value="NESPRIN-3"/>
    <property type="match status" value="1"/>
</dbReference>
<evidence type="ECO:0000256" key="2">
    <source>
        <dbReference type="ARBA" id="ARBA00022692"/>
    </source>
</evidence>
<organism evidence="12 13">
    <name type="scientific">Oncorhynchus mykiss</name>
    <name type="common">Rainbow trout</name>
    <name type="synonym">Salmo gairdneri</name>
    <dbReference type="NCBI Taxonomy" id="8022"/>
    <lineage>
        <taxon>Eukaryota</taxon>
        <taxon>Metazoa</taxon>
        <taxon>Chordata</taxon>
        <taxon>Craniata</taxon>
        <taxon>Vertebrata</taxon>
        <taxon>Euteleostomi</taxon>
        <taxon>Actinopterygii</taxon>
        <taxon>Neopterygii</taxon>
        <taxon>Teleostei</taxon>
        <taxon>Protacanthopterygii</taxon>
        <taxon>Salmoniformes</taxon>
        <taxon>Salmonidae</taxon>
        <taxon>Salmoninae</taxon>
        <taxon>Oncorhynchus</taxon>
    </lineage>
</organism>
<evidence type="ECO:0000256" key="4">
    <source>
        <dbReference type="ARBA" id="ARBA00022989"/>
    </source>
</evidence>
<feature type="region of interest" description="Disordered" evidence="9">
    <location>
        <begin position="818"/>
        <end position="897"/>
    </location>
</feature>
<protein>
    <recommendedName>
        <fullName evidence="11">KASH domain-containing protein</fullName>
    </recommendedName>
</protein>
<reference evidence="12" key="3">
    <citation type="submission" date="2025-09" db="UniProtKB">
        <authorList>
            <consortium name="Ensembl"/>
        </authorList>
    </citation>
    <scope>IDENTIFICATION</scope>
</reference>
<dbReference type="SMART" id="SM01249">
    <property type="entry name" value="KASH"/>
    <property type="match status" value="1"/>
</dbReference>
<evidence type="ECO:0000256" key="5">
    <source>
        <dbReference type="ARBA" id="ARBA00023136"/>
    </source>
</evidence>
<feature type="compositionally biased region" description="Basic and acidic residues" evidence="9">
    <location>
        <begin position="846"/>
        <end position="857"/>
    </location>
</feature>
<dbReference type="GO" id="GO:0007097">
    <property type="term" value="P:nuclear migration"/>
    <property type="evidence" value="ECO:0007669"/>
    <property type="project" value="TreeGrafter"/>
</dbReference>
<keyword evidence="4 10" id="KW-1133">Transmembrane helix</keyword>
<proteinExistence type="inferred from homology"/>
<dbReference type="GO" id="GO:0051015">
    <property type="term" value="F:actin filament binding"/>
    <property type="evidence" value="ECO:0007669"/>
    <property type="project" value="TreeGrafter"/>
</dbReference>
<dbReference type="Pfam" id="PF10541">
    <property type="entry name" value="KASH"/>
    <property type="match status" value="1"/>
</dbReference>
<feature type="region of interest" description="Disordered" evidence="9">
    <location>
        <begin position="914"/>
        <end position="1009"/>
    </location>
</feature>